<dbReference type="Proteomes" id="UP001432027">
    <property type="component" value="Unassembled WGS sequence"/>
</dbReference>
<evidence type="ECO:0000256" key="1">
    <source>
        <dbReference type="SAM" id="MobiDB-lite"/>
    </source>
</evidence>
<protein>
    <submittedName>
        <fullName evidence="2">Uncharacterized protein</fullName>
    </submittedName>
</protein>
<keyword evidence="3" id="KW-1185">Reference proteome</keyword>
<feature type="non-terminal residue" evidence="2">
    <location>
        <position position="105"/>
    </location>
</feature>
<gene>
    <name evidence="2" type="ORF">PENTCL1PPCAC_24702</name>
</gene>
<reference evidence="2" key="1">
    <citation type="submission" date="2023-10" db="EMBL/GenBank/DDBJ databases">
        <title>Genome assembly of Pristionchus species.</title>
        <authorList>
            <person name="Yoshida K."/>
            <person name="Sommer R.J."/>
        </authorList>
    </citation>
    <scope>NUCLEOTIDE SEQUENCE</scope>
    <source>
        <strain evidence="2">RS0144</strain>
    </source>
</reference>
<evidence type="ECO:0000313" key="3">
    <source>
        <dbReference type="Proteomes" id="UP001432027"/>
    </source>
</evidence>
<dbReference type="AlphaFoldDB" id="A0AAV5U818"/>
<comment type="caution">
    <text evidence="2">The sequence shown here is derived from an EMBL/GenBank/DDBJ whole genome shotgun (WGS) entry which is preliminary data.</text>
</comment>
<dbReference type="EMBL" id="BTSX01000005">
    <property type="protein sequence ID" value="GMT02528.1"/>
    <property type="molecule type" value="Genomic_DNA"/>
</dbReference>
<feature type="region of interest" description="Disordered" evidence="1">
    <location>
        <begin position="58"/>
        <end position="84"/>
    </location>
</feature>
<proteinExistence type="predicted"/>
<sequence length="105" mass="11107">MDSAALPLATSTLLPVVDWELFPLVPMVDVRVVSLALHPITAVNVPLEELPEDASIITRQDSGARPMATAAPPVPIMSSPSEHAKMGSVAMEKRAEQTISVANLP</sequence>
<name>A0AAV5U818_9BILA</name>
<organism evidence="2 3">
    <name type="scientific">Pristionchus entomophagus</name>
    <dbReference type="NCBI Taxonomy" id="358040"/>
    <lineage>
        <taxon>Eukaryota</taxon>
        <taxon>Metazoa</taxon>
        <taxon>Ecdysozoa</taxon>
        <taxon>Nematoda</taxon>
        <taxon>Chromadorea</taxon>
        <taxon>Rhabditida</taxon>
        <taxon>Rhabditina</taxon>
        <taxon>Diplogasteromorpha</taxon>
        <taxon>Diplogasteroidea</taxon>
        <taxon>Neodiplogasteridae</taxon>
        <taxon>Pristionchus</taxon>
    </lineage>
</organism>
<evidence type="ECO:0000313" key="2">
    <source>
        <dbReference type="EMBL" id="GMT02528.1"/>
    </source>
</evidence>
<accession>A0AAV5U818</accession>